<evidence type="ECO:0000259" key="2">
    <source>
        <dbReference type="Pfam" id="PF13610"/>
    </source>
</evidence>
<name>Q9AN39_BRAJP</name>
<protein>
    <submittedName>
        <fullName evidence="3">ID583</fullName>
    </submittedName>
</protein>
<dbReference type="PANTHER" id="PTHR35528">
    <property type="entry name" value="BLL1675 PROTEIN"/>
    <property type="match status" value="1"/>
</dbReference>
<dbReference type="InterPro" id="IPR052183">
    <property type="entry name" value="IS_Transposase"/>
</dbReference>
<sequence>MITDKLRSYGAARASMGFHVGHRPHKTLNNRAENSHRQTRRRERIMKRFKAPHQAQRF</sequence>
<evidence type="ECO:0000313" key="3">
    <source>
        <dbReference type="EMBL" id="AAG60939.1"/>
    </source>
</evidence>
<proteinExistence type="predicted"/>
<dbReference type="EMBL" id="AH010242">
    <property type="protein sequence ID" value="AAG60939.1"/>
    <property type="molecule type" value="Genomic_DNA"/>
</dbReference>
<evidence type="ECO:0000256" key="1">
    <source>
        <dbReference type="SAM" id="MobiDB-lite"/>
    </source>
</evidence>
<accession>Q9AN39</accession>
<organism evidence="3">
    <name type="scientific">Bradyrhizobium japonicum</name>
    <dbReference type="NCBI Taxonomy" id="375"/>
    <lineage>
        <taxon>Bacteria</taxon>
        <taxon>Pseudomonadati</taxon>
        <taxon>Pseudomonadota</taxon>
        <taxon>Alphaproteobacteria</taxon>
        <taxon>Hyphomicrobiales</taxon>
        <taxon>Nitrobacteraceae</taxon>
        <taxon>Bradyrhizobium</taxon>
    </lineage>
</organism>
<dbReference type="AlphaFoldDB" id="Q9AN39"/>
<feature type="region of interest" description="Disordered" evidence="1">
    <location>
        <begin position="15"/>
        <end position="41"/>
    </location>
</feature>
<dbReference type="InterPro" id="IPR032874">
    <property type="entry name" value="DDE_dom"/>
</dbReference>
<dbReference type="PANTHER" id="PTHR35528:SF3">
    <property type="entry name" value="BLL1675 PROTEIN"/>
    <property type="match status" value="1"/>
</dbReference>
<gene>
    <name evidence="3" type="primary">id583</name>
</gene>
<reference evidence="3" key="1">
    <citation type="journal article" date="2001" name="J. Bacteriol.">
        <title>Potential symbiosis-specific genes uncovered by sequencing a 410-kb DNA region of the Bradyrhizobium japonicum chromosome.</title>
        <authorList>
            <person name="Gottfert M."/>
            <person name="Rothlisberger S."/>
            <person name="Kundig C."/>
            <person name="Beck C."/>
            <person name="Marty R."/>
            <person name="Hennecke H."/>
        </authorList>
    </citation>
    <scope>NUCLEOTIDE SEQUENCE</scope>
    <source>
        <strain evidence="3">110spc4</strain>
    </source>
</reference>
<feature type="domain" description="DDE" evidence="2">
    <location>
        <begin position="2"/>
        <end position="57"/>
    </location>
</feature>
<dbReference type="Pfam" id="PF13610">
    <property type="entry name" value="DDE_Tnp_IS240"/>
    <property type="match status" value="1"/>
</dbReference>